<proteinExistence type="predicted"/>
<dbReference type="PROSITE" id="PS50109">
    <property type="entry name" value="HIS_KIN"/>
    <property type="match status" value="1"/>
</dbReference>
<dbReference type="InterPro" id="IPR005467">
    <property type="entry name" value="His_kinase_dom"/>
</dbReference>
<evidence type="ECO:0000256" key="2">
    <source>
        <dbReference type="ARBA" id="ARBA00004370"/>
    </source>
</evidence>
<evidence type="ECO:0000259" key="13">
    <source>
        <dbReference type="PROSITE" id="PS50109"/>
    </source>
</evidence>
<evidence type="ECO:0000256" key="8">
    <source>
        <dbReference type="ARBA" id="ARBA00022989"/>
    </source>
</evidence>
<dbReference type="SMART" id="SM00304">
    <property type="entry name" value="HAMP"/>
    <property type="match status" value="1"/>
</dbReference>
<reference evidence="15 16" key="1">
    <citation type="submission" date="2017-03" db="EMBL/GenBank/DDBJ databases">
        <title>Complete genome sequence of Candidatus 'Thiodictyon syntrophicum' sp. nov. strain Cad16T, a photolithoautotroph purple sulfur bacterium isolated from an alpine meromictic lake.</title>
        <authorList>
            <person name="Luedin S.M."/>
            <person name="Pothier J.F."/>
            <person name="Danza F."/>
            <person name="Storelli N."/>
            <person name="Wittwer M."/>
            <person name="Tonolla M."/>
        </authorList>
    </citation>
    <scope>NUCLEOTIDE SEQUENCE [LARGE SCALE GENOMIC DNA]</scope>
    <source>
        <strain evidence="15 16">Cad16T</strain>
    </source>
</reference>
<dbReference type="CDD" id="cd06225">
    <property type="entry name" value="HAMP"/>
    <property type="match status" value="1"/>
</dbReference>
<dbReference type="GO" id="GO:0005886">
    <property type="term" value="C:plasma membrane"/>
    <property type="evidence" value="ECO:0007669"/>
    <property type="project" value="TreeGrafter"/>
</dbReference>
<dbReference type="InterPro" id="IPR003660">
    <property type="entry name" value="HAMP_dom"/>
</dbReference>
<comment type="subcellular location">
    <subcellularLocation>
        <location evidence="2">Membrane</location>
    </subcellularLocation>
</comment>
<feature type="domain" description="Histidine kinase" evidence="13">
    <location>
        <begin position="292"/>
        <end position="506"/>
    </location>
</feature>
<dbReference type="PROSITE" id="PS50885">
    <property type="entry name" value="HAMP"/>
    <property type="match status" value="1"/>
</dbReference>
<feature type="transmembrane region" description="Helical" evidence="12">
    <location>
        <begin position="212"/>
        <end position="235"/>
    </location>
</feature>
<dbReference type="PANTHER" id="PTHR45436">
    <property type="entry name" value="SENSOR HISTIDINE KINASE YKOH"/>
    <property type="match status" value="1"/>
</dbReference>
<feature type="domain" description="HAMP" evidence="14">
    <location>
        <begin position="232"/>
        <end position="284"/>
    </location>
</feature>
<protein>
    <recommendedName>
        <fullName evidence="3">histidine kinase</fullName>
        <ecNumber evidence="3">2.7.13.3</ecNumber>
    </recommendedName>
</protein>
<dbReference type="InterPro" id="IPR036097">
    <property type="entry name" value="HisK_dim/P_sf"/>
</dbReference>
<dbReference type="InterPro" id="IPR003594">
    <property type="entry name" value="HATPase_dom"/>
</dbReference>
<evidence type="ECO:0000256" key="6">
    <source>
        <dbReference type="ARBA" id="ARBA00022692"/>
    </source>
</evidence>
<keyword evidence="4" id="KW-0597">Phosphoprotein</keyword>
<dbReference type="Gene3D" id="1.10.287.130">
    <property type="match status" value="1"/>
</dbReference>
<evidence type="ECO:0000256" key="12">
    <source>
        <dbReference type="SAM" id="Phobius"/>
    </source>
</evidence>
<dbReference type="InterPro" id="IPR036890">
    <property type="entry name" value="HATPase_C_sf"/>
</dbReference>
<evidence type="ECO:0000256" key="3">
    <source>
        <dbReference type="ARBA" id="ARBA00012438"/>
    </source>
</evidence>
<dbReference type="EC" id="2.7.13.3" evidence="3"/>
<gene>
    <name evidence="15" type="ORF">THSYN_02330</name>
</gene>
<dbReference type="SMART" id="SM00388">
    <property type="entry name" value="HisKA"/>
    <property type="match status" value="1"/>
</dbReference>
<keyword evidence="10 12" id="KW-0472">Membrane</keyword>
<evidence type="ECO:0000313" key="16">
    <source>
        <dbReference type="Proteomes" id="UP000232638"/>
    </source>
</evidence>
<evidence type="ECO:0000256" key="10">
    <source>
        <dbReference type="ARBA" id="ARBA00023136"/>
    </source>
</evidence>
<dbReference type="SUPFAM" id="SSF47384">
    <property type="entry name" value="Homodimeric domain of signal transducing histidine kinase"/>
    <property type="match status" value="1"/>
</dbReference>
<dbReference type="Pfam" id="PF00672">
    <property type="entry name" value="HAMP"/>
    <property type="match status" value="1"/>
</dbReference>
<dbReference type="SUPFAM" id="SSF55874">
    <property type="entry name" value="ATPase domain of HSP90 chaperone/DNA topoisomerase II/histidine kinase"/>
    <property type="match status" value="1"/>
</dbReference>
<organism evidence="15 16">
    <name type="scientific">Candidatus Thiodictyon syntrophicum</name>
    <dbReference type="NCBI Taxonomy" id="1166950"/>
    <lineage>
        <taxon>Bacteria</taxon>
        <taxon>Pseudomonadati</taxon>
        <taxon>Pseudomonadota</taxon>
        <taxon>Gammaproteobacteria</taxon>
        <taxon>Chromatiales</taxon>
        <taxon>Chromatiaceae</taxon>
        <taxon>Thiodictyon</taxon>
    </lineage>
</organism>
<evidence type="ECO:0000256" key="11">
    <source>
        <dbReference type="SAM" id="MobiDB-lite"/>
    </source>
</evidence>
<dbReference type="Gene3D" id="6.10.340.10">
    <property type="match status" value="1"/>
</dbReference>
<dbReference type="SUPFAM" id="SSF158472">
    <property type="entry name" value="HAMP domain-like"/>
    <property type="match status" value="1"/>
</dbReference>
<dbReference type="RefSeq" id="WP_100917725.1">
    <property type="nucleotide sequence ID" value="NZ_CP020370.1"/>
</dbReference>
<evidence type="ECO:0000256" key="4">
    <source>
        <dbReference type="ARBA" id="ARBA00022553"/>
    </source>
</evidence>
<dbReference type="Pfam" id="PF02518">
    <property type="entry name" value="HATPase_c"/>
    <property type="match status" value="1"/>
</dbReference>
<comment type="catalytic activity">
    <reaction evidence="1">
        <text>ATP + protein L-histidine = ADP + protein N-phospho-L-histidine.</text>
        <dbReference type="EC" id="2.7.13.3"/>
    </reaction>
</comment>
<evidence type="ECO:0000256" key="9">
    <source>
        <dbReference type="ARBA" id="ARBA00023012"/>
    </source>
</evidence>
<keyword evidence="7 15" id="KW-0418">Kinase</keyword>
<sequence length="506" mass="54940">MTLSIRAKLFLALLLACLLVVIGTQAFVRWSLEQGIIELADARESERIAEIAERLTLVYAQDGSWEGLRGDLRRWVAALVGRDLGRAADPAPGRPGSDPEPGRGPRAGPEGSHRDRPPPWVRRVLAQPGPWPPPLALEHLRDRERPIPPELRLMLLDAAGTIVYGREELLAGARRQTLELDGQPIGSLAILPGRPMTELREIQFQARQGSRLWIIALGMVLLSGLLASPLSRWLVRPVRRIQEATRRLAAGDFRARVRVQGGDELARLGLDLNALAATLEGNEQARRRWVADIAHELRTPIALLRAELEAMQDGVRPLGRAGVDALHADVLRLGRLVGDLHELSVTDLGALSYRMVETDVRELLAADLDALRPRFTAAGLRLDLHDRAPVPLLLTADPDRLSQAIRNLLANSLKYTDPGGGLTVTLGAAAGRVTLDFEDSAPGVPPESLPRLCDRLYRVEGSRSRHTGGAGLGLAIVKNVVEAHGGRISAAAAPAGGLWIHIELPT</sequence>
<dbReference type="AlphaFoldDB" id="A0A2K8U4E1"/>
<dbReference type="PANTHER" id="PTHR45436:SF5">
    <property type="entry name" value="SENSOR HISTIDINE KINASE TRCS"/>
    <property type="match status" value="1"/>
</dbReference>
<keyword evidence="16" id="KW-1185">Reference proteome</keyword>
<keyword evidence="6 12" id="KW-0812">Transmembrane</keyword>
<dbReference type="Proteomes" id="UP000232638">
    <property type="component" value="Chromosome"/>
</dbReference>
<evidence type="ECO:0000256" key="7">
    <source>
        <dbReference type="ARBA" id="ARBA00022777"/>
    </source>
</evidence>
<dbReference type="EMBL" id="CP020370">
    <property type="protein sequence ID" value="AUB79911.1"/>
    <property type="molecule type" value="Genomic_DNA"/>
</dbReference>
<dbReference type="CDD" id="cd00082">
    <property type="entry name" value="HisKA"/>
    <property type="match status" value="1"/>
</dbReference>
<dbReference type="KEGG" id="tsy:THSYN_02330"/>
<evidence type="ECO:0000256" key="1">
    <source>
        <dbReference type="ARBA" id="ARBA00000085"/>
    </source>
</evidence>
<evidence type="ECO:0000259" key="14">
    <source>
        <dbReference type="PROSITE" id="PS50885"/>
    </source>
</evidence>
<dbReference type="Pfam" id="PF00512">
    <property type="entry name" value="HisKA"/>
    <property type="match status" value="1"/>
</dbReference>
<evidence type="ECO:0000313" key="15">
    <source>
        <dbReference type="EMBL" id="AUB79911.1"/>
    </source>
</evidence>
<keyword evidence="9" id="KW-0902">Two-component regulatory system</keyword>
<evidence type="ECO:0000256" key="5">
    <source>
        <dbReference type="ARBA" id="ARBA00022679"/>
    </source>
</evidence>
<dbReference type="InterPro" id="IPR050428">
    <property type="entry name" value="TCS_sensor_his_kinase"/>
</dbReference>
<dbReference type="InterPro" id="IPR004358">
    <property type="entry name" value="Sig_transdc_His_kin-like_C"/>
</dbReference>
<keyword evidence="8 12" id="KW-1133">Transmembrane helix</keyword>
<dbReference type="OrthoDB" id="9804645at2"/>
<dbReference type="PRINTS" id="PR00344">
    <property type="entry name" value="BCTRLSENSOR"/>
</dbReference>
<dbReference type="SMART" id="SM00387">
    <property type="entry name" value="HATPase_c"/>
    <property type="match status" value="1"/>
</dbReference>
<dbReference type="InterPro" id="IPR003661">
    <property type="entry name" value="HisK_dim/P_dom"/>
</dbReference>
<dbReference type="Gene3D" id="3.30.565.10">
    <property type="entry name" value="Histidine kinase-like ATPase, C-terminal domain"/>
    <property type="match status" value="1"/>
</dbReference>
<keyword evidence="5" id="KW-0808">Transferase</keyword>
<name>A0A2K8U4E1_9GAMM</name>
<dbReference type="GO" id="GO:0000155">
    <property type="term" value="F:phosphorelay sensor kinase activity"/>
    <property type="evidence" value="ECO:0007669"/>
    <property type="project" value="InterPro"/>
</dbReference>
<feature type="region of interest" description="Disordered" evidence="11">
    <location>
        <begin position="86"/>
        <end position="127"/>
    </location>
</feature>
<accession>A0A2K8U4E1</accession>